<dbReference type="Pfam" id="PF22766">
    <property type="entry name" value="ZW10_C2"/>
    <property type="match status" value="1"/>
</dbReference>
<dbReference type="PANTHER" id="PTHR12205">
    <property type="entry name" value="CENTROMERE/KINETOCHORE PROTEIN ZW10"/>
    <property type="match status" value="1"/>
</dbReference>
<evidence type="ECO:0000256" key="5">
    <source>
        <dbReference type="ARBA" id="ARBA00022490"/>
    </source>
</evidence>
<dbReference type="Gene3D" id="1.10.357.150">
    <property type="match status" value="1"/>
</dbReference>
<dbReference type="InterPro" id="IPR046362">
    <property type="entry name" value="Zw10/DSL1_C_sf"/>
</dbReference>
<gene>
    <name evidence="16" type="primary">LOC104594124</name>
</gene>
<organism evidence="15 16">
    <name type="scientific">Nelumbo nucifera</name>
    <name type="common">Sacred lotus</name>
    <dbReference type="NCBI Taxonomy" id="4432"/>
    <lineage>
        <taxon>Eukaryota</taxon>
        <taxon>Viridiplantae</taxon>
        <taxon>Streptophyta</taxon>
        <taxon>Embryophyta</taxon>
        <taxon>Tracheophyta</taxon>
        <taxon>Spermatophyta</taxon>
        <taxon>Magnoliopsida</taxon>
        <taxon>Proteales</taxon>
        <taxon>Nelumbonaceae</taxon>
        <taxon>Nelumbo</taxon>
    </lineage>
</organism>
<dbReference type="AlphaFoldDB" id="A0A1U7ZHS6"/>
<evidence type="ECO:0000313" key="16">
    <source>
        <dbReference type="RefSeq" id="XP_010252584.1"/>
    </source>
</evidence>
<dbReference type="GO" id="GO:0000278">
    <property type="term" value="P:mitotic cell cycle"/>
    <property type="evidence" value="ECO:0007669"/>
    <property type="project" value="InterPro"/>
</dbReference>
<evidence type="ECO:0000256" key="1">
    <source>
        <dbReference type="ARBA" id="ARBA00004496"/>
    </source>
</evidence>
<evidence type="ECO:0000259" key="11">
    <source>
        <dbReference type="Pfam" id="PF06248"/>
    </source>
</evidence>
<dbReference type="InterPro" id="IPR009361">
    <property type="entry name" value="Zw10_N"/>
</dbReference>
<evidence type="ECO:0000313" key="15">
    <source>
        <dbReference type="Proteomes" id="UP000189703"/>
    </source>
</evidence>
<name>A0A1U7ZHS6_NELNU</name>
<keyword evidence="5" id="KW-0963">Cytoplasm</keyword>
<evidence type="ECO:0000256" key="6">
    <source>
        <dbReference type="ARBA" id="ARBA00022618"/>
    </source>
</evidence>
<dbReference type="InterPro" id="IPR048343">
    <property type="entry name" value="ZW10_C"/>
</dbReference>
<dbReference type="InterPro" id="IPR055148">
    <property type="entry name" value="ZW10_C_2"/>
</dbReference>
<evidence type="ECO:0000259" key="12">
    <source>
        <dbReference type="Pfam" id="PF20665"/>
    </source>
</evidence>
<dbReference type="GO" id="GO:0000776">
    <property type="term" value="C:kinetochore"/>
    <property type="evidence" value="ECO:0007669"/>
    <property type="project" value="UniProtKB-KW"/>
</dbReference>
<dbReference type="GO" id="GO:0005634">
    <property type="term" value="C:nucleus"/>
    <property type="evidence" value="ECO:0007669"/>
    <property type="project" value="InterPro"/>
</dbReference>
<evidence type="ECO:0000259" key="13">
    <source>
        <dbReference type="Pfam" id="PF20666"/>
    </source>
</evidence>
<dbReference type="OrthoDB" id="534815at2759"/>
<dbReference type="GO" id="GO:0005737">
    <property type="term" value="C:cytoplasm"/>
    <property type="evidence" value="ECO:0007669"/>
    <property type="project" value="UniProtKB-SubCell"/>
</dbReference>
<keyword evidence="9" id="KW-0131">Cell cycle</keyword>
<dbReference type="Pfam" id="PF20666">
    <property type="entry name" value="ZW10_C"/>
    <property type="match status" value="1"/>
</dbReference>
<evidence type="ECO:0000256" key="9">
    <source>
        <dbReference type="ARBA" id="ARBA00023306"/>
    </source>
</evidence>
<feature type="domain" description="Centromere/kinetochore protein zw10 N-terminal" evidence="11">
    <location>
        <begin position="37"/>
        <end position="125"/>
    </location>
</feature>
<reference evidence="16" key="1">
    <citation type="submission" date="2025-08" db="UniProtKB">
        <authorList>
            <consortium name="RefSeq"/>
        </authorList>
    </citation>
    <scope>IDENTIFICATION</scope>
</reference>
<feature type="domain" description="Centromere/kinetochore protein zw10 C-terminal" evidence="13">
    <location>
        <begin position="449"/>
        <end position="575"/>
    </location>
</feature>
<feature type="domain" description="Centromere/kinetochore protein zw10 middle" evidence="12">
    <location>
        <begin position="174"/>
        <end position="411"/>
    </location>
</feature>
<dbReference type="Pfam" id="PF06248">
    <property type="entry name" value="Zw10_N"/>
    <property type="match status" value="1"/>
</dbReference>
<evidence type="ECO:0000256" key="10">
    <source>
        <dbReference type="ARBA" id="ARBA00023328"/>
    </source>
</evidence>
<evidence type="ECO:0000256" key="2">
    <source>
        <dbReference type="ARBA" id="ARBA00004629"/>
    </source>
</evidence>
<keyword evidence="7" id="KW-0498">Mitosis</keyword>
<sequence length="742" mass="83940">MDVLFGSIDVRELLSVQEFDESSPLSAPDLRLLIDRLQVRSLQIKEKVRDYIISHHKDLSVIFTSCSEAVARTGDISEDVSNVIRLISDHPIDMEIRDIVDEINSKRKELKEKKEFLAIIQTVVNLVRRLTSVREDLKDGRLMDAAGAVRDLKKALPIHDEVVEKREPVVFGLLRKEWMDCFDEVREVLLGLLEDIISFEPESGIVRVKLQLTTVGTNAVDLRTVLTSMDVVDMLDYGFARVADLMVKYTIAPIVSNGCPAVSVEESDQDSGQMTEAILKLVPSSNSRVECMDGAAIYSEILQVIKFISKFICFENGQWMRCFGRLTWTRISELVISRFLSKAVPNDASKLAEFQRIIKLTSDFETGLKEMLFISASDSKDEKLSNFAQNVEVHFANRKKTEILAKARNLLLQCDFILAPEYTRKGPTLKDGGMDGNVAQHAVDLLFYPESCVVSKAASQLMELVHQTLKDVCLSSKRVAMEFYHAARDALLLYQAVIPVKLEKHLDSINQVAILVHNDCLYLSNEILGLAFEYRSDFPSSVKEHAVFVDMAPSFHQMAEDILQKQIQLVNSNLTQAIDGADGFQNTHQMQQYESAKFSIDQVVFILEKVHIIWEPLLLPSTYKKSMCIVLEYVFSRMIKDVLLLDDMAAEETLELQRLIHLTVESLSSLFESLIAINEKKKSQEGFTSVQLEELLPSLRKLRKLAGEPTSVNKCGSLVQCSRSIRHAFKIYNNSLGKWRTS</sequence>
<keyword evidence="6" id="KW-0132">Cell division</keyword>
<dbReference type="PANTHER" id="PTHR12205:SF0">
    <property type="entry name" value="CENTROMERE_KINETOCHORE PROTEIN ZW10 HOMOLOG"/>
    <property type="match status" value="1"/>
</dbReference>
<comment type="similarity">
    <text evidence="3">Belongs to the ZW10 family.</text>
</comment>
<evidence type="ECO:0000256" key="4">
    <source>
        <dbReference type="ARBA" id="ARBA00022454"/>
    </source>
</evidence>
<accession>A0A1U7ZHS6</accession>
<keyword evidence="10" id="KW-0137">Centromere</keyword>
<keyword evidence="8" id="KW-0995">Kinetochore</keyword>
<evidence type="ECO:0000259" key="14">
    <source>
        <dbReference type="Pfam" id="PF22766"/>
    </source>
</evidence>
<dbReference type="GeneID" id="104594124"/>
<comment type="subcellular location">
    <subcellularLocation>
        <location evidence="2">Chromosome</location>
        <location evidence="2">Centromere</location>
        <location evidence="2">Kinetochore</location>
    </subcellularLocation>
    <subcellularLocation>
        <location evidence="1">Cytoplasm</location>
    </subcellularLocation>
</comment>
<keyword evidence="4" id="KW-0158">Chromosome</keyword>
<dbReference type="Pfam" id="PF20665">
    <property type="entry name" value="Zw10_middle"/>
    <property type="match status" value="1"/>
</dbReference>
<proteinExistence type="inferred from homology"/>
<evidence type="ECO:0000256" key="7">
    <source>
        <dbReference type="ARBA" id="ARBA00022776"/>
    </source>
</evidence>
<dbReference type="Proteomes" id="UP000189703">
    <property type="component" value="Unplaced"/>
</dbReference>
<dbReference type="GO" id="GO:0051301">
    <property type="term" value="P:cell division"/>
    <property type="evidence" value="ECO:0007669"/>
    <property type="project" value="UniProtKB-KW"/>
</dbReference>
<evidence type="ECO:0000256" key="8">
    <source>
        <dbReference type="ARBA" id="ARBA00022838"/>
    </source>
</evidence>
<dbReference type="InterPro" id="IPR048344">
    <property type="entry name" value="Zw10_middle"/>
</dbReference>
<dbReference type="RefSeq" id="XP_010252584.1">
    <property type="nucleotide sequence ID" value="XM_010254282.2"/>
</dbReference>
<evidence type="ECO:0000256" key="3">
    <source>
        <dbReference type="ARBA" id="ARBA00006245"/>
    </source>
</evidence>
<feature type="domain" description="ZW10 C-terminal helical" evidence="14">
    <location>
        <begin position="599"/>
        <end position="705"/>
    </location>
</feature>
<keyword evidence="15" id="KW-1185">Reference proteome</keyword>
<protein>
    <submittedName>
        <fullName evidence="16">Centromere/kinetochore protein zw10 homolog isoform X2</fullName>
    </submittedName>
</protein>